<protein>
    <submittedName>
        <fullName evidence="1">Uncharacterized protein</fullName>
    </submittedName>
</protein>
<dbReference type="EMBL" id="FNBX01000005">
    <property type="protein sequence ID" value="SDF43755.1"/>
    <property type="molecule type" value="Genomic_DNA"/>
</dbReference>
<keyword evidence="2" id="KW-1185">Reference proteome</keyword>
<gene>
    <name evidence="1" type="ORF">SAMN05192586_10599</name>
</gene>
<name>A0A1G7L2S5_9BACT</name>
<organism evidence="1 2">
    <name type="scientific">Desulfovibrio legallii</name>
    <dbReference type="NCBI Taxonomy" id="571438"/>
    <lineage>
        <taxon>Bacteria</taxon>
        <taxon>Pseudomonadati</taxon>
        <taxon>Thermodesulfobacteriota</taxon>
        <taxon>Desulfovibrionia</taxon>
        <taxon>Desulfovibrionales</taxon>
        <taxon>Desulfovibrionaceae</taxon>
        <taxon>Desulfovibrio</taxon>
    </lineage>
</organism>
<proteinExistence type="predicted"/>
<accession>A0A1G7L2S5</accession>
<evidence type="ECO:0000313" key="1">
    <source>
        <dbReference type="EMBL" id="SDF43755.1"/>
    </source>
</evidence>
<dbReference type="Proteomes" id="UP000199355">
    <property type="component" value="Unassembled WGS sequence"/>
</dbReference>
<evidence type="ECO:0000313" key="2">
    <source>
        <dbReference type="Proteomes" id="UP000199355"/>
    </source>
</evidence>
<dbReference type="AlphaFoldDB" id="A0A1G7L2S5"/>
<reference evidence="2" key="1">
    <citation type="submission" date="2016-10" db="EMBL/GenBank/DDBJ databases">
        <authorList>
            <person name="Varghese N."/>
            <person name="Submissions S."/>
        </authorList>
    </citation>
    <scope>NUCLEOTIDE SEQUENCE [LARGE SCALE GENOMIC DNA]</scope>
    <source>
        <strain evidence="2">KHC7</strain>
    </source>
</reference>
<sequence length="68" mass="8008">MKKGRLPRPLFLEQVSFEHRHSQVYAPRVPALTSADALRLRLHGARLLPRHDKFKVKRLCSFYARARL</sequence>